<keyword evidence="13" id="KW-1185">Reference proteome</keyword>
<dbReference type="Gene3D" id="3.30.565.10">
    <property type="entry name" value="Histidine kinase-like ATPase, C-terminal domain"/>
    <property type="match status" value="1"/>
</dbReference>
<feature type="transmembrane region" description="Helical" evidence="9">
    <location>
        <begin position="21"/>
        <end position="41"/>
    </location>
</feature>
<dbReference type="Pfam" id="PF07730">
    <property type="entry name" value="HisKA_3"/>
    <property type="match status" value="1"/>
</dbReference>
<dbReference type="InterPro" id="IPR011712">
    <property type="entry name" value="Sig_transdc_His_kin_sub3_dim/P"/>
</dbReference>
<dbReference type="Pfam" id="PF02518">
    <property type="entry name" value="HATPase_c"/>
    <property type="match status" value="1"/>
</dbReference>
<dbReference type="CDD" id="cd16917">
    <property type="entry name" value="HATPase_UhpB-NarQ-NarX-like"/>
    <property type="match status" value="1"/>
</dbReference>
<evidence type="ECO:0000256" key="8">
    <source>
        <dbReference type="ARBA" id="ARBA00023012"/>
    </source>
</evidence>
<feature type="domain" description="Signal transduction histidine kinase subgroup 3 dimerisation and phosphoacceptor" evidence="11">
    <location>
        <begin position="208"/>
        <end position="273"/>
    </location>
</feature>
<keyword evidence="9" id="KW-0472">Membrane</keyword>
<dbReference type="EC" id="2.7.13.3" evidence="2"/>
<gene>
    <name evidence="12" type="ORF">ACFYXI_02160</name>
</gene>
<keyword evidence="9" id="KW-0812">Transmembrane</keyword>
<evidence type="ECO:0000256" key="2">
    <source>
        <dbReference type="ARBA" id="ARBA00012438"/>
    </source>
</evidence>
<keyword evidence="5" id="KW-0547">Nucleotide-binding</keyword>
<evidence type="ECO:0000256" key="3">
    <source>
        <dbReference type="ARBA" id="ARBA00022553"/>
    </source>
</evidence>
<dbReference type="RefSeq" id="WP_387408481.1">
    <property type="nucleotide sequence ID" value="NZ_JBIASD010000001.1"/>
</dbReference>
<keyword evidence="4" id="KW-0808">Transferase</keyword>
<dbReference type="EMBL" id="JBIASD010000001">
    <property type="protein sequence ID" value="MFF3664370.1"/>
    <property type="molecule type" value="Genomic_DNA"/>
</dbReference>
<dbReference type="GO" id="GO:0016301">
    <property type="term" value="F:kinase activity"/>
    <property type="evidence" value="ECO:0007669"/>
    <property type="project" value="UniProtKB-KW"/>
</dbReference>
<evidence type="ECO:0000313" key="13">
    <source>
        <dbReference type="Proteomes" id="UP001602013"/>
    </source>
</evidence>
<feature type="domain" description="Histidine kinase/HSP90-like ATPase" evidence="10">
    <location>
        <begin position="318"/>
        <end position="403"/>
    </location>
</feature>
<evidence type="ECO:0000256" key="6">
    <source>
        <dbReference type="ARBA" id="ARBA00022777"/>
    </source>
</evidence>
<evidence type="ECO:0000256" key="9">
    <source>
        <dbReference type="SAM" id="Phobius"/>
    </source>
</evidence>
<feature type="transmembrane region" description="Helical" evidence="9">
    <location>
        <begin position="162"/>
        <end position="180"/>
    </location>
</feature>
<keyword evidence="6 12" id="KW-0418">Kinase</keyword>
<name>A0ABW6SHB6_9ACTN</name>
<feature type="transmembrane region" description="Helical" evidence="9">
    <location>
        <begin position="121"/>
        <end position="142"/>
    </location>
</feature>
<dbReference type="Proteomes" id="UP001602013">
    <property type="component" value="Unassembled WGS sequence"/>
</dbReference>
<dbReference type="InterPro" id="IPR050482">
    <property type="entry name" value="Sensor_HK_TwoCompSys"/>
</dbReference>
<dbReference type="PANTHER" id="PTHR24421">
    <property type="entry name" value="NITRATE/NITRITE SENSOR PROTEIN NARX-RELATED"/>
    <property type="match status" value="1"/>
</dbReference>
<feature type="transmembrane region" description="Helical" evidence="9">
    <location>
        <begin position="72"/>
        <end position="90"/>
    </location>
</feature>
<comment type="catalytic activity">
    <reaction evidence="1">
        <text>ATP + protein L-histidine = ADP + protein N-phospho-L-histidine.</text>
        <dbReference type="EC" id="2.7.13.3"/>
    </reaction>
</comment>
<dbReference type="Gene3D" id="1.20.5.1930">
    <property type="match status" value="1"/>
</dbReference>
<keyword evidence="3" id="KW-0597">Phosphoprotein</keyword>
<dbReference type="InterPro" id="IPR003594">
    <property type="entry name" value="HATPase_dom"/>
</dbReference>
<proteinExistence type="predicted"/>
<evidence type="ECO:0000259" key="11">
    <source>
        <dbReference type="Pfam" id="PF07730"/>
    </source>
</evidence>
<feature type="transmembrane region" description="Helical" evidence="9">
    <location>
        <begin position="96"/>
        <end position="114"/>
    </location>
</feature>
<dbReference type="PANTHER" id="PTHR24421:SF10">
    <property type="entry name" value="NITRATE_NITRITE SENSOR PROTEIN NARQ"/>
    <property type="match status" value="1"/>
</dbReference>
<evidence type="ECO:0000256" key="7">
    <source>
        <dbReference type="ARBA" id="ARBA00022840"/>
    </source>
</evidence>
<keyword evidence="8" id="KW-0902">Two-component regulatory system</keyword>
<evidence type="ECO:0000313" key="12">
    <source>
        <dbReference type="EMBL" id="MFF3664370.1"/>
    </source>
</evidence>
<accession>A0ABW6SHB6</accession>
<evidence type="ECO:0000256" key="1">
    <source>
        <dbReference type="ARBA" id="ARBA00000085"/>
    </source>
</evidence>
<keyword evidence="7" id="KW-0067">ATP-binding</keyword>
<evidence type="ECO:0000256" key="5">
    <source>
        <dbReference type="ARBA" id="ARBA00022741"/>
    </source>
</evidence>
<protein>
    <recommendedName>
        <fullName evidence="2">histidine kinase</fullName>
        <ecNumber evidence="2">2.7.13.3</ecNumber>
    </recommendedName>
</protein>
<organism evidence="12 13">
    <name type="scientific">Microtetraspora malaysiensis</name>
    <dbReference type="NCBI Taxonomy" id="161358"/>
    <lineage>
        <taxon>Bacteria</taxon>
        <taxon>Bacillati</taxon>
        <taxon>Actinomycetota</taxon>
        <taxon>Actinomycetes</taxon>
        <taxon>Streptosporangiales</taxon>
        <taxon>Streptosporangiaceae</taxon>
        <taxon>Microtetraspora</taxon>
    </lineage>
</organism>
<feature type="transmembrane region" description="Helical" evidence="9">
    <location>
        <begin position="47"/>
        <end position="65"/>
    </location>
</feature>
<evidence type="ECO:0000259" key="10">
    <source>
        <dbReference type="Pfam" id="PF02518"/>
    </source>
</evidence>
<dbReference type="InterPro" id="IPR036890">
    <property type="entry name" value="HATPase_C_sf"/>
</dbReference>
<sequence length="404" mass="43311">MNHTAKLDKVERQVADLDLRRIIESPLLDIVIGVGLFLLALDRLGAFLGYLNTLQVLAAGLATLPHILRRRMPLVVVALTALGALGLMLFGNGNVFGLSAPVYASGLLSAYTVFRQVRRGTSWLLCGVAIVLPILLGFWYRFPFATPSTLTWQMVVAQVPLRATPFILAAAALAAAAFLADVRRSRTEVRQARADNVEALREQAAMGERARIAREMHDVVAHSISLIAVRAEAAPYTLKDLPDPVRTEFAEIATSARETLGEMRRLLGVLRADSGAETVLAPQPGLERVHELIEGHGGDVDLDIVGEERPLPQAVDVSAHRIVQECLANARAHAPGARVSVELAYQPNLLSIRVADDGPGPASDASGGHGLIGMRERALALGGWFSAERGPNGGFLVRAGLPTE</sequence>
<dbReference type="SUPFAM" id="SSF55874">
    <property type="entry name" value="ATPase domain of HSP90 chaperone/DNA topoisomerase II/histidine kinase"/>
    <property type="match status" value="1"/>
</dbReference>
<keyword evidence="9" id="KW-1133">Transmembrane helix</keyword>
<reference evidence="12 13" key="1">
    <citation type="submission" date="2024-10" db="EMBL/GenBank/DDBJ databases">
        <title>The Natural Products Discovery Center: Release of the First 8490 Sequenced Strains for Exploring Actinobacteria Biosynthetic Diversity.</title>
        <authorList>
            <person name="Kalkreuter E."/>
            <person name="Kautsar S.A."/>
            <person name="Yang D."/>
            <person name="Bader C.D."/>
            <person name="Teijaro C.N."/>
            <person name="Fluegel L."/>
            <person name="Davis C.M."/>
            <person name="Simpson J.R."/>
            <person name="Lauterbach L."/>
            <person name="Steele A.D."/>
            <person name="Gui C."/>
            <person name="Meng S."/>
            <person name="Li G."/>
            <person name="Viehrig K."/>
            <person name="Ye F."/>
            <person name="Su P."/>
            <person name="Kiefer A.F."/>
            <person name="Nichols A."/>
            <person name="Cepeda A.J."/>
            <person name="Yan W."/>
            <person name="Fan B."/>
            <person name="Jiang Y."/>
            <person name="Adhikari A."/>
            <person name="Zheng C.-J."/>
            <person name="Schuster L."/>
            <person name="Cowan T.M."/>
            <person name="Smanski M.J."/>
            <person name="Chevrette M.G."/>
            <person name="De Carvalho L.P.S."/>
            <person name="Shen B."/>
        </authorList>
    </citation>
    <scope>NUCLEOTIDE SEQUENCE [LARGE SCALE GENOMIC DNA]</scope>
    <source>
        <strain evidence="12 13">NPDC002173</strain>
    </source>
</reference>
<comment type="caution">
    <text evidence="12">The sequence shown here is derived from an EMBL/GenBank/DDBJ whole genome shotgun (WGS) entry which is preliminary data.</text>
</comment>
<evidence type="ECO:0000256" key="4">
    <source>
        <dbReference type="ARBA" id="ARBA00022679"/>
    </source>
</evidence>